<keyword evidence="3" id="KW-1185">Reference proteome</keyword>
<dbReference type="EMBL" id="JBJQOH010000003">
    <property type="protein sequence ID" value="KAL3691802.1"/>
    <property type="molecule type" value="Genomic_DNA"/>
</dbReference>
<gene>
    <name evidence="2" type="ORF">R1sor_005453</name>
</gene>
<name>A0ABD3HJU8_9MARC</name>
<dbReference type="Proteomes" id="UP001633002">
    <property type="component" value="Unassembled WGS sequence"/>
</dbReference>
<dbReference type="AlphaFoldDB" id="A0ABD3HJU8"/>
<evidence type="ECO:0000313" key="2">
    <source>
        <dbReference type="EMBL" id="KAL3691802.1"/>
    </source>
</evidence>
<feature type="region of interest" description="Disordered" evidence="1">
    <location>
        <begin position="1"/>
        <end position="23"/>
    </location>
</feature>
<evidence type="ECO:0000256" key="1">
    <source>
        <dbReference type="SAM" id="MobiDB-lite"/>
    </source>
</evidence>
<comment type="caution">
    <text evidence="2">The sequence shown here is derived from an EMBL/GenBank/DDBJ whole genome shotgun (WGS) entry which is preliminary data.</text>
</comment>
<reference evidence="2 3" key="1">
    <citation type="submission" date="2024-09" db="EMBL/GenBank/DDBJ databases">
        <title>Chromosome-scale assembly of Riccia sorocarpa.</title>
        <authorList>
            <person name="Paukszto L."/>
        </authorList>
    </citation>
    <scope>NUCLEOTIDE SEQUENCE [LARGE SCALE GENOMIC DNA]</scope>
    <source>
        <strain evidence="2">LP-2024</strain>
        <tissue evidence="2">Aerial parts of the thallus</tissue>
    </source>
</reference>
<proteinExistence type="predicted"/>
<evidence type="ECO:0000313" key="3">
    <source>
        <dbReference type="Proteomes" id="UP001633002"/>
    </source>
</evidence>
<accession>A0ABD3HJU8</accession>
<sequence>MFGIRANIDPPTLADDGLPDEDDSEEDIYRASIMPNAMLLEGESYFTEVFVKGFGEEAAVEESDGDLDEPRDITLDKEMDQDEEDINVVPVLNPEVPMEHPLDEIHGSDVPFDKTFLLRNLLILQSLLEGIENTMLYLTLTLRSKAKR</sequence>
<organism evidence="2 3">
    <name type="scientific">Riccia sorocarpa</name>
    <dbReference type="NCBI Taxonomy" id="122646"/>
    <lineage>
        <taxon>Eukaryota</taxon>
        <taxon>Viridiplantae</taxon>
        <taxon>Streptophyta</taxon>
        <taxon>Embryophyta</taxon>
        <taxon>Marchantiophyta</taxon>
        <taxon>Marchantiopsida</taxon>
        <taxon>Marchantiidae</taxon>
        <taxon>Marchantiales</taxon>
        <taxon>Ricciaceae</taxon>
        <taxon>Riccia</taxon>
    </lineage>
</organism>
<protein>
    <submittedName>
        <fullName evidence="2">Uncharacterized protein</fullName>
    </submittedName>
</protein>